<name>A0A1M7JVE1_9FIRM</name>
<dbReference type="EMBL" id="FRCR01000007">
    <property type="protein sequence ID" value="SHM56507.1"/>
    <property type="molecule type" value="Genomic_DNA"/>
</dbReference>
<protein>
    <submittedName>
        <fullName evidence="1">Uncharacterized protein</fullName>
    </submittedName>
</protein>
<dbReference type="RefSeq" id="WP_073256542.1">
    <property type="nucleotide sequence ID" value="NZ_FRCR01000007.1"/>
</dbReference>
<accession>A0A1M7JVE1</accession>
<dbReference type="OrthoDB" id="1729906at2"/>
<keyword evidence="2" id="KW-1185">Reference proteome</keyword>
<proteinExistence type="predicted"/>
<organism evidence="1 2">
    <name type="scientific">Caldanaerovirga acetigignens</name>
    <dbReference type="NCBI Taxonomy" id="447595"/>
    <lineage>
        <taxon>Bacteria</taxon>
        <taxon>Bacillati</taxon>
        <taxon>Bacillota</taxon>
        <taxon>Clostridia</taxon>
        <taxon>Thermosediminibacterales</taxon>
        <taxon>Thermosediminibacteraceae</taxon>
        <taxon>Caldanaerovirga</taxon>
    </lineage>
</organism>
<sequence length="74" mass="8282">MIPSIQNIEDIERAISVIKSSIMKRGALPENLVESITAELTVSKPEIASCFLDKLFRECPGAAKYFAKHLKDKF</sequence>
<evidence type="ECO:0000313" key="1">
    <source>
        <dbReference type="EMBL" id="SHM56507.1"/>
    </source>
</evidence>
<gene>
    <name evidence="1" type="ORF">SAMN05660826_01343</name>
</gene>
<evidence type="ECO:0000313" key="2">
    <source>
        <dbReference type="Proteomes" id="UP000184375"/>
    </source>
</evidence>
<dbReference type="Proteomes" id="UP000184375">
    <property type="component" value="Unassembled WGS sequence"/>
</dbReference>
<reference evidence="2" key="1">
    <citation type="submission" date="2016-11" db="EMBL/GenBank/DDBJ databases">
        <authorList>
            <person name="Varghese N."/>
            <person name="Submissions S."/>
        </authorList>
    </citation>
    <scope>NUCLEOTIDE SEQUENCE [LARGE SCALE GENOMIC DNA]</scope>
    <source>
        <strain evidence="2">DSM 18802</strain>
    </source>
</reference>
<dbReference type="AlphaFoldDB" id="A0A1M7JVE1"/>